<dbReference type="Proteomes" id="UP000248314">
    <property type="component" value="Unassembled WGS sequence"/>
</dbReference>
<comment type="caution">
    <text evidence="2">The sequence shown here is derived from an EMBL/GenBank/DDBJ whole genome shotgun (WGS) entry which is preliminary data.</text>
</comment>
<feature type="chain" id="PRO_5016399585" evidence="1">
    <location>
        <begin position="25"/>
        <end position="99"/>
    </location>
</feature>
<keyword evidence="3" id="KW-1185">Reference proteome</keyword>
<evidence type="ECO:0000313" key="2">
    <source>
        <dbReference type="EMBL" id="PXX22118.1"/>
    </source>
</evidence>
<dbReference type="AlphaFoldDB" id="A0A318HUJ9"/>
<dbReference type="EMBL" id="QJJX01000013">
    <property type="protein sequence ID" value="PXX22118.1"/>
    <property type="molecule type" value="Genomic_DNA"/>
</dbReference>
<evidence type="ECO:0000313" key="3">
    <source>
        <dbReference type="Proteomes" id="UP000248314"/>
    </source>
</evidence>
<keyword evidence="1" id="KW-0732">Signal</keyword>
<accession>A0A318HUJ9</accession>
<dbReference type="STRING" id="1122991.GCA_000613445_02275"/>
<name>A0A318HUJ9_9BACT</name>
<feature type="signal peptide" evidence="1">
    <location>
        <begin position="1"/>
        <end position="24"/>
    </location>
</feature>
<proteinExistence type="predicted"/>
<organism evidence="2 3">
    <name type="scientific">Hoylesella shahii DSM 15611 = JCM 12083</name>
    <dbReference type="NCBI Taxonomy" id="1122991"/>
    <lineage>
        <taxon>Bacteria</taxon>
        <taxon>Pseudomonadati</taxon>
        <taxon>Bacteroidota</taxon>
        <taxon>Bacteroidia</taxon>
        <taxon>Bacteroidales</taxon>
        <taxon>Prevotellaceae</taxon>
        <taxon>Hoylesella</taxon>
    </lineage>
</organism>
<sequence>MKINKLVTIALMVLSVISFQAARAQSLPTSSKWHGEKVTLVVETSERLAGLHHVLRLTADPTNKEGLVFVGLRMRGSSAVISFCLISDDETVGLFDYEK</sequence>
<protein>
    <submittedName>
        <fullName evidence="2">Uncharacterized protein</fullName>
    </submittedName>
</protein>
<evidence type="ECO:0000256" key="1">
    <source>
        <dbReference type="SAM" id="SignalP"/>
    </source>
</evidence>
<dbReference type="RefSeq" id="WP_025815744.1">
    <property type="nucleotide sequence ID" value="NZ_BAIZ01000010.1"/>
</dbReference>
<gene>
    <name evidence="2" type="ORF">EJ73_01336</name>
</gene>
<reference evidence="2 3" key="1">
    <citation type="submission" date="2018-05" db="EMBL/GenBank/DDBJ databases">
        <title>Genomic Encyclopedia of Type Strains, Phase I: the one thousand microbial genomes (KMG-I) project.</title>
        <authorList>
            <person name="Kyrpides N."/>
        </authorList>
    </citation>
    <scope>NUCLEOTIDE SEQUENCE [LARGE SCALE GENOMIC DNA]</scope>
    <source>
        <strain evidence="2 3">DSM 15611</strain>
    </source>
</reference>